<name>A0A212RBG6_RHOAC</name>
<evidence type="ECO:0000313" key="2">
    <source>
        <dbReference type="EMBL" id="SNB69557.1"/>
    </source>
</evidence>
<protein>
    <submittedName>
        <fullName evidence="2">Acetyltransferase involved in cellulose biosynthesis, CelD/BcsL family</fullName>
    </submittedName>
</protein>
<accession>A0A212RBG6</accession>
<proteinExistence type="predicted"/>
<dbReference type="Pfam" id="PF13480">
    <property type="entry name" value="Acetyltransf_6"/>
    <property type="match status" value="1"/>
</dbReference>
<keyword evidence="3" id="KW-1185">Reference proteome</keyword>
<dbReference type="AlphaFoldDB" id="A0A212RBG6"/>
<gene>
    <name evidence="2" type="ORF">SAMN06265338_103243</name>
</gene>
<keyword evidence="2" id="KW-0808">Transferase</keyword>
<dbReference type="InterPro" id="IPR038740">
    <property type="entry name" value="BioF2-like_GNAT_dom"/>
</dbReference>
<reference evidence="3" key="1">
    <citation type="submission" date="2017-06" db="EMBL/GenBank/DDBJ databases">
        <authorList>
            <person name="Varghese N."/>
            <person name="Submissions S."/>
        </authorList>
    </citation>
    <scope>NUCLEOTIDE SEQUENCE [LARGE SCALE GENOMIC DNA]</scope>
    <source>
        <strain evidence="3">DSM 137</strain>
    </source>
</reference>
<evidence type="ECO:0000259" key="1">
    <source>
        <dbReference type="Pfam" id="PF13480"/>
    </source>
</evidence>
<dbReference type="EMBL" id="FYDG01000003">
    <property type="protein sequence ID" value="SNB69557.1"/>
    <property type="molecule type" value="Genomic_DNA"/>
</dbReference>
<dbReference type="Proteomes" id="UP000198418">
    <property type="component" value="Unassembled WGS sequence"/>
</dbReference>
<evidence type="ECO:0000313" key="3">
    <source>
        <dbReference type="Proteomes" id="UP000198418"/>
    </source>
</evidence>
<dbReference type="SUPFAM" id="SSF55729">
    <property type="entry name" value="Acyl-CoA N-acyltransferases (Nat)"/>
    <property type="match status" value="1"/>
</dbReference>
<feature type="domain" description="BioF2-like acetyltransferase" evidence="1">
    <location>
        <begin position="184"/>
        <end position="328"/>
    </location>
</feature>
<dbReference type="InterPro" id="IPR016181">
    <property type="entry name" value="Acyl_CoA_acyltransferase"/>
</dbReference>
<dbReference type="GO" id="GO:0016740">
    <property type="term" value="F:transferase activity"/>
    <property type="evidence" value="ECO:0007669"/>
    <property type="project" value="UniProtKB-KW"/>
</dbReference>
<organism evidence="2 3">
    <name type="scientific">Rhodoblastus acidophilus</name>
    <name type="common">Rhodopseudomonas acidophila</name>
    <dbReference type="NCBI Taxonomy" id="1074"/>
    <lineage>
        <taxon>Bacteria</taxon>
        <taxon>Pseudomonadati</taxon>
        <taxon>Pseudomonadota</taxon>
        <taxon>Alphaproteobacteria</taxon>
        <taxon>Hyphomicrobiales</taxon>
        <taxon>Rhodoblastaceae</taxon>
        <taxon>Rhodoblastus</taxon>
    </lineage>
</organism>
<sequence length="375" mass="42282">MSAERGAGGRARASRRFSVEVCDSLDQARPQWAELDDEALPFQRLAWLAPWYEIVAPRHGARPVFVTVRDAATGRPLLFLPLCLRRWRGLRLIQFAGFGVSDYNAPLLAQGFEPSRAELDRLWPRILSALPAADLIRFERVPERILGRAIAFARLGWLRPMDLGAWMLELPETAPDYEDHILSAKTRKENRRKTRRLREKAGDFQLEPARATETADAYLEALRRQRGARFGADNNLDHPCFLAFYRAVIHGHLNTLAEIWALKAGERILATHLALRGPRGYLLIMHGFDATLDGGAAGIVALDQMIRRRIDLGDRYFDFTIGNESYKQQFGVKRVMLHEGFYPASPLGAAAILAHSALKYGCEAFAALRERANAR</sequence>